<sequence>MKEKLGLSYLPDLWQAHAVQRLLLGFDAMVVAATGLGKLLIFEGTAALAGPGKLVIVVCPLKALEVDQVQQACAKGLDALAINEDTDKSTSTWEHIRTRANLVYMSPEMSRSASFTQKLWKDAKFRKRVAAFTVDEAHCIDEWGEDDFRPAYRLLGDVRRFLGLDVPFCAVTATCLKQPSWSQIHRTLHFGNRPFWGIDVGADRHNLFFHTRVLENAKNPVLDALNILPVKLETMTAPGDVPKCLFYFESPAACRAAVDILRQVLPAHLRNCVYAFTGMNTAKSKAKCWEGLANGSIRIVCATDAAGMGCSIPDVEFTVVFGTPSSLSVLLQRWGRAGRARSSVGVCLLFVPPWAVRPELRPAVPATQKNKRAEEPKRDVKARAGLDPLLEGFINIAALPGKLLNSCCLHYLTRYLRHKLSARVCA</sequence>
<dbReference type="Gene3D" id="3.40.50.300">
    <property type="entry name" value="P-loop containing nucleotide triphosphate hydrolases"/>
    <property type="match status" value="2"/>
</dbReference>
<evidence type="ECO:0000256" key="6">
    <source>
        <dbReference type="ARBA" id="ARBA00023242"/>
    </source>
</evidence>
<evidence type="ECO:0000256" key="2">
    <source>
        <dbReference type="ARBA" id="ARBA00022741"/>
    </source>
</evidence>
<dbReference type="AlphaFoldDB" id="A0AAD6YAW0"/>
<comment type="similarity">
    <text evidence="1">Belongs to the helicase family. RecQ subfamily.</text>
</comment>
<dbReference type="GO" id="GO:0043138">
    <property type="term" value="F:3'-5' DNA helicase activity"/>
    <property type="evidence" value="ECO:0007669"/>
    <property type="project" value="UniProtKB-EC"/>
</dbReference>
<dbReference type="SMART" id="SM00490">
    <property type="entry name" value="HELICc"/>
    <property type="match status" value="1"/>
</dbReference>
<evidence type="ECO:0000256" key="3">
    <source>
        <dbReference type="ARBA" id="ARBA00022840"/>
    </source>
</evidence>
<evidence type="ECO:0000259" key="9">
    <source>
        <dbReference type="PROSITE" id="PS51192"/>
    </source>
</evidence>
<dbReference type="EMBL" id="JARJCW010000066">
    <property type="protein sequence ID" value="KAJ7199823.1"/>
    <property type="molecule type" value="Genomic_DNA"/>
</dbReference>
<dbReference type="PANTHER" id="PTHR13710">
    <property type="entry name" value="DNA HELICASE RECQ FAMILY MEMBER"/>
    <property type="match status" value="1"/>
</dbReference>
<evidence type="ECO:0000256" key="4">
    <source>
        <dbReference type="ARBA" id="ARBA00023125"/>
    </source>
</evidence>
<dbReference type="GO" id="GO:0005524">
    <property type="term" value="F:ATP binding"/>
    <property type="evidence" value="ECO:0007669"/>
    <property type="project" value="UniProtKB-KW"/>
</dbReference>
<dbReference type="GO" id="GO:0000724">
    <property type="term" value="P:double-strand break repair via homologous recombination"/>
    <property type="evidence" value="ECO:0007669"/>
    <property type="project" value="TreeGrafter"/>
</dbReference>
<name>A0AAD6YAW0_9AGAR</name>
<evidence type="ECO:0000256" key="7">
    <source>
        <dbReference type="ARBA" id="ARBA00034617"/>
    </source>
</evidence>
<dbReference type="PROSITE" id="PS51194">
    <property type="entry name" value="HELICASE_CTER"/>
    <property type="match status" value="1"/>
</dbReference>
<dbReference type="SMART" id="SM00487">
    <property type="entry name" value="DEXDc"/>
    <property type="match status" value="1"/>
</dbReference>
<dbReference type="GO" id="GO:0003677">
    <property type="term" value="F:DNA binding"/>
    <property type="evidence" value="ECO:0007669"/>
    <property type="project" value="UniProtKB-KW"/>
</dbReference>
<comment type="caution">
    <text evidence="11">The sequence shown here is derived from an EMBL/GenBank/DDBJ whole genome shotgun (WGS) entry which is preliminary data.</text>
</comment>
<keyword evidence="6" id="KW-0539">Nucleus</keyword>
<dbReference type="SUPFAM" id="SSF52540">
    <property type="entry name" value="P-loop containing nucleoside triphosphate hydrolases"/>
    <property type="match status" value="1"/>
</dbReference>
<comment type="catalytic activity">
    <reaction evidence="7">
        <text>Couples ATP hydrolysis with the unwinding of duplex DNA by translocating in the 3'-5' direction.</text>
        <dbReference type="EC" id="5.6.2.4"/>
    </reaction>
</comment>
<keyword evidence="2" id="KW-0547">Nucleotide-binding</keyword>
<keyword evidence="5" id="KW-0413">Isomerase</keyword>
<evidence type="ECO:0000313" key="11">
    <source>
        <dbReference type="EMBL" id="KAJ7199823.1"/>
    </source>
</evidence>
<keyword evidence="12" id="KW-1185">Reference proteome</keyword>
<dbReference type="Pfam" id="PF00271">
    <property type="entry name" value="Helicase_C"/>
    <property type="match status" value="1"/>
</dbReference>
<dbReference type="GO" id="GO:0005737">
    <property type="term" value="C:cytoplasm"/>
    <property type="evidence" value="ECO:0007669"/>
    <property type="project" value="TreeGrafter"/>
</dbReference>
<evidence type="ECO:0000256" key="1">
    <source>
        <dbReference type="ARBA" id="ARBA00005446"/>
    </source>
</evidence>
<dbReference type="PROSITE" id="PS51192">
    <property type="entry name" value="HELICASE_ATP_BIND_1"/>
    <property type="match status" value="1"/>
</dbReference>
<organism evidence="11 12">
    <name type="scientific">Mycena pura</name>
    <dbReference type="NCBI Taxonomy" id="153505"/>
    <lineage>
        <taxon>Eukaryota</taxon>
        <taxon>Fungi</taxon>
        <taxon>Dikarya</taxon>
        <taxon>Basidiomycota</taxon>
        <taxon>Agaricomycotina</taxon>
        <taxon>Agaricomycetes</taxon>
        <taxon>Agaricomycetidae</taxon>
        <taxon>Agaricales</taxon>
        <taxon>Marasmiineae</taxon>
        <taxon>Mycenaceae</taxon>
        <taxon>Mycena</taxon>
    </lineage>
</organism>
<reference evidence="11" key="1">
    <citation type="submission" date="2023-03" db="EMBL/GenBank/DDBJ databases">
        <title>Massive genome expansion in bonnet fungi (Mycena s.s.) driven by repeated elements and novel gene families across ecological guilds.</title>
        <authorList>
            <consortium name="Lawrence Berkeley National Laboratory"/>
            <person name="Harder C.B."/>
            <person name="Miyauchi S."/>
            <person name="Viragh M."/>
            <person name="Kuo A."/>
            <person name="Thoen E."/>
            <person name="Andreopoulos B."/>
            <person name="Lu D."/>
            <person name="Skrede I."/>
            <person name="Drula E."/>
            <person name="Henrissat B."/>
            <person name="Morin E."/>
            <person name="Kohler A."/>
            <person name="Barry K."/>
            <person name="LaButti K."/>
            <person name="Morin E."/>
            <person name="Salamov A."/>
            <person name="Lipzen A."/>
            <person name="Mereny Z."/>
            <person name="Hegedus B."/>
            <person name="Baldrian P."/>
            <person name="Stursova M."/>
            <person name="Weitz H."/>
            <person name="Taylor A."/>
            <person name="Grigoriev I.V."/>
            <person name="Nagy L.G."/>
            <person name="Martin F."/>
            <person name="Kauserud H."/>
        </authorList>
    </citation>
    <scope>NUCLEOTIDE SEQUENCE</scope>
    <source>
        <strain evidence="11">9144</strain>
    </source>
</reference>
<dbReference type="GO" id="GO:0016787">
    <property type="term" value="F:hydrolase activity"/>
    <property type="evidence" value="ECO:0007669"/>
    <property type="project" value="UniProtKB-KW"/>
</dbReference>
<evidence type="ECO:0000313" key="12">
    <source>
        <dbReference type="Proteomes" id="UP001219525"/>
    </source>
</evidence>
<keyword evidence="11" id="KW-0378">Hydrolase</keyword>
<keyword evidence="3" id="KW-0067">ATP-binding</keyword>
<evidence type="ECO:0000259" key="10">
    <source>
        <dbReference type="PROSITE" id="PS51194"/>
    </source>
</evidence>
<dbReference type="GO" id="GO:0005634">
    <property type="term" value="C:nucleus"/>
    <property type="evidence" value="ECO:0007669"/>
    <property type="project" value="TreeGrafter"/>
</dbReference>
<keyword evidence="4" id="KW-0238">DNA-binding</keyword>
<protein>
    <recommendedName>
        <fullName evidence="8">DNA 3'-5' helicase</fullName>
        <ecNumber evidence="8">5.6.2.4</ecNumber>
    </recommendedName>
</protein>
<dbReference type="PANTHER" id="PTHR13710:SF153">
    <property type="entry name" value="RECQ-LIKE DNA HELICASE BLM"/>
    <property type="match status" value="1"/>
</dbReference>
<evidence type="ECO:0000256" key="5">
    <source>
        <dbReference type="ARBA" id="ARBA00023235"/>
    </source>
</evidence>
<dbReference type="GO" id="GO:0009378">
    <property type="term" value="F:four-way junction helicase activity"/>
    <property type="evidence" value="ECO:0007669"/>
    <property type="project" value="TreeGrafter"/>
</dbReference>
<dbReference type="InterPro" id="IPR027417">
    <property type="entry name" value="P-loop_NTPase"/>
</dbReference>
<feature type="domain" description="Helicase ATP-binding" evidence="9">
    <location>
        <begin position="19"/>
        <end position="156"/>
    </location>
</feature>
<dbReference type="CDD" id="cd18785">
    <property type="entry name" value="SF2_C"/>
    <property type="match status" value="1"/>
</dbReference>
<gene>
    <name evidence="11" type="ORF">GGX14DRAFT_372853</name>
</gene>
<dbReference type="Proteomes" id="UP001219525">
    <property type="component" value="Unassembled WGS sequence"/>
</dbReference>
<accession>A0AAD6YAW0</accession>
<proteinExistence type="inferred from homology"/>
<dbReference type="GO" id="GO:0005694">
    <property type="term" value="C:chromosome"/>
    <property type="evidence" value="ECO:0007669"/>
    <property type="project" value="TreeGrafter"/>
</dbReference>
<evidence type="ECO:0000256" key="8">
    <source>
        <dbReference type="ARBA" id="ARBA00034808"/>
    </source>
</evidence>
<dbReference type="InterPro" id="IPR001650">
    <property type="entry name" value="Helicase_C-like"/>
</dbReference>
<dbReference type="EC" id="5.6.2.4" evidence="8"/>
<dbReference type="Pfam" id="PF00270">
    <property type="entry name" value="DEAD"/>
    <property type="match status" value="1"/>
</dbReference>
<dbReference type="InterPro" id="IPR014001">
    <property type="entry name" value="Helicase_ATP-bd"/>
</dbReference>
<feature type="domain" description="Helicase C-terminal" evidence="10">
    <location>
        <begin position="224"/>
        <end position="384"/>
    </location>
</feature>
<dbReference type="InterPro" id="IPR011545">
    <property type="entry name" value="DEAD/DEAH_box_helicase_dom"/>
</dbReference>